<keyword evidence="3" id="KW-0378">Hydrolase</keyword>
<dbReference type="PANTHER" id="PTHR30471:SF3">
    <property type="entry name" value="UPF0758 PROTEIN YEES-RELATED"/>
    <property type="match status" value="1"/>
</dbReference>
<reference evidence="8" key="1">
    <citation type="journal article" date="2016" name="J. Zhejiang Univ. Sci. B">
        <title>Antibiotic resistance mechanisms of Myroides sp.</title>
        <authorList>
            <person name="Hu S."/>
            <person name="Yuan S."/>
            <person name="Qu H."/>
            <person name="Jiang T."/>
            <person name="Zhou Y."/>
            <person name="Wang M."/>
            <person name="Ming D."/>
        </authorList>
    </citation>
    <scope>NUCLEOTIDE SEQUENCE [LARGE SCALE GENOMIC DNA]</scope>
    <source>
        <strain evidence="8">PR63039</strain>
    </source>
</reference>
<dbReference type="GO" id="GO:0008237">
    <property type="term" value="F:metallopeptidase activity"/>
    <property type="evidence" value="ECO:0007669"/>
    <property type="project" value="UniProtKB-KW"/>
</dbReference>
<protein>
    <recommendedName>
        <fullName evidence="6">MPN domain-containing protein</fullName>
    </recommendedName>
</protein>
<evidence type="ECO:0000313" key="8">
    <source>
        <dbReference type="Proteomes" id="UP000069030"/>
    </source>
</evidence>
<accession>A0AAI8C9H5</accession>
<dbReference type="InterPro" id="IPR025657">
    <property type="entry name" value="RadC_JAB"/>
</dbReference>
<dbReference type="GO" id="GO:0046872">
    <property type="term" value="F:metal ion binding"/>
    <property type="evidence" value="ECO:0007669"/>
    <property type="project" value="UniProtKB-KW"/>
</dbReference>
<dbReference type="Gene3D" id="3.40.140.10">
    <property type="entry name" value="Cytidine Deaminase, domain 2"/>
    <property type="match status" value="1"/>
</dbReference>
<keyword evidence="1" id="KW-0645">Protease</keyword>
<dbReference type="KEGG" id="mod:AS202_19900"/>
<dbReference type="AlphaFoldDB" id="A0AAI8C9H5"/>
<sequence length="150" mass="16976">MNTTKLYEFNVICKKNEEYQAIDIVCNSSDASYQILKRIFDKVSINIKEYFFALYVSNSNQIIGYSMLSMGGMAGTVVDIRILFREAILANATAIIIAHNHPSGKLTPSEADKKLTQKIKDASLFLDIKLLDHLIISEYGYFSFLDEAFL</sequence>
<evidence type="ECO:0000256" key="2">
    <source>
        <dbReference type="ARBA" id="ARBA00022723"/>
    </source>
</evidence>
<dbReference type="RefSeq" id="WP_058700092.1">
    <property type="nucleotide sequence ID" value="NZ_CP013691.1"/>
</dbReference>
<dbReference type="PROSITE" id="PS01302">
    <property type="entry name" value="UPF0758"/>
    <property type="match status" value="1"/>
</dbReference>
<organism evidence="7 8">
    <name type="scientific">Myroides odoratimimus</name>
    <dbReference type="NCBI Taxonomy" id="76832"/>
    <lineage>
        <taxon>Bacteria</taxon>
        <taxon>Pseudomonadati</taxon>
        <taxon>Bacteroidota</taxon>
        <taxon>Flavobacteriia</taxon>
        <taxon>Flavobacteriales</taxon>
        <taxon>Flavobacteriaceae</taxon>
        <taxon>Myroides</taxon>
    </lineage>
</organism>
<geneLocation type="plasmid" evidence="7 8">
    <name>p63039</name>
</geneLocation>
<keyword evidence="4" id="KW-0862">Zinc</keyword>
<evidence type="ECO:0000256" key="3">
    <source>
        <dbReference type="ARBA" id="ARBA00022801"/>
    </source>
</evidence>
<dbReference type="InterPro" id="IPR001405">
    <property type="entry name" value="UPF0758"/>
</dbReference>
<dbReference type="InterPro" id="IPR037518">
    <property type="entry name" value="MPN"/>
</dbReference>
<keyword evidence="5" id="KW-0482">Metalloprotease</keyword>
<keyword evidence="2" id="KW-0479">Metal-binding</keyword>
<evidence type="ECO:0000256" key="5">
    <source>
        <dbReference type="ARBA" id="ARBA00023049"/>
    </source>
</evidence>
<dbReference type="Pfam" id="PF04002">
    <property type="entry name" value="RadC"/>
    <property type="match status" value="1"/>
</dbReference>
<dbReference type="EMBL" id="CP013691">
    <property type="protein sequence ID" value="ALU28447.1"/>
    <property type="molecule type" value="Genomic_DNA"/>
</dbReference>
<name>A0AAI8C9H5_9FLAO</name>
<proteinExistence type="predicted"/>
<evidence type="ECO:0000256" key="1">
    <source>
        <dbReference type="ARBA" id="ARBA00022670"/>
    </source>
</evidence>
<gene>
    <name evidence="7" type="ORF">AS202_19900</name>
</gene>
<dbReference type="PANTHER" id="PTHR30471">
    <property type="entry name" value="DNA REPAIR PROTEIN RADC"/>
    <property type="match status" value="1"/>
</dbReference>
<dbReference type="InterPro" id="IPR020891">
    <property type="entry name" value="UPF0758_CS"/>
</dbReference>
<feature type="domain" description="MPN" evidence="6">
    <location>
        <begin position="25"/>
        <end position="150"/>
    </location>
</feature>
<dbReference type="CDD" id="cd08071">
    <property type="entry name" value="MPN_DUF2466"/>
    <property type="match status" value="1"/>
</dbReference>
<evidence type="ECO:0000259" key="6">
    <source>
        <dbReference type="PROSITE" id="PS50249"/>
    </source>
</evidence>
<dbReference type="PROSITE" id="PS50249">
    <property type="entry name" value="MPN"/>
    <property type="match status" value="1"/>
</dbReference>
<dbReference type="GO" id="GO:0006508">
    <property type="term" value="P:proteolysis"/>
    <property type="evidence" value="ECO:0007669"/>
    <property type="project" value="UniProtKB-KW"/>
</dbReference>
<dbReference type="Proteomes" id="UP000069030">
    <property type="component" value="Plasmid p63039"/>
</dbReference>
<evidence type="ECO:0000256" key="4">
    <source>
        <dbReference type="ARBA" id="ARBA00022833"/>
    </source>
</evidence>
<keyword evidence="7" id="KW-0614">Plasmid</keyword>
<evidence type="ECO:0000313" key="7">
    <source>
        <dbReference type="EMBL" id="ALU28447.1"/>
    </source>
</evidence>